<organism evidence="1 2">
    <name type="scientific">Brassica cretica</name>
    <name type="common">Mustard</name>
    <dbReference type="NCBI Taxonomy" id="69181"/>
    <lineage>
        <taxon>Eukaryota</taxon>
        <taxon>Viridiplantae</taxon>
        <taxon>Streptophyta</taxon>
        <taxon>Embryophyta</taxon>
        <taxon>Tracheophyta</taxon>
        <taxon>Spermatophyta</taxon>
        <taxon>Magnoliopsida</taxon>
        <taxon>eudicotyledons</taxon>
        <taxon>Gunneridae</taxon>
        <taxon>Pentapetalae</taxon>
        <taxon>rosids</taxon>
        <taxon>malvids</taxon>
        <taxon>Brassicales</taxon>
        <taxon>Brassicaceae</taxon>
        <taxon>Brassiceae</taxon>
        <taxon>Brassica</taxon>
    </lineage>
</organism>
<name>A0A8S9P432_BRACR</name>
<reference evidence="1" key="1">
    <citation type="submission" date="2019-12" db="EMBL/GenBank/DDBJ databases">
        <title>Genome sequencing and annotation of Brassica cretica.</title>
        <authorList>
            <person name="Studholme D.J."/>
            <person name="Sarris P."/>
        </authorList>
    </citation>
    <scope>NUCLEOTIDE SEQUENCE</scope>
    <source>
        <strain evidence="1">PFS-109/04</strain>
        <tissue evidence="1">Leaf</tissue>
    </source>
</reference>
<dbReference type="EMBL" id="QGKX02001521">
    <property type="protein sequence ID" value="KAF3509555.1"/>
    <property type="molecule type" value="Genomic_DNA"/>
</dbReference>
<protein>
    <submittedName>
        <fullName evidence="1">Uncharacterized protein</fullName>
    </submittedName>
</protein>
<sequence>MKPPVRACHLAVAEGFSFSLLLFLLFSYSSFTSFLLCGFPGDLAFTAKDRGWNRVFGFRSLVQLRGWSGRSRIRVRSWGFVGDSDFQLFYLLREAAARGSGGTASSSCLPCGDLDLLFLGLRAKWLRFLVGDATLGSRCAIASSQSSGELQRSVEIGRVVAWTGRLWPAQ</sequence>
<evidence type="ECO:0000313" key="1">
    <source>
        <dbReference type="EMBL" id="KAF3509555.1"/>
    </source>
</evidence>
<gene>
    <name evidence="1" type="ORF">F2Q69_00001846</name>
</gene>
<comment type="caution">
    <text evidence="1">The sequence shown here is derived from an EMBL/GenBank/DDBJ whole genome shotgun (WGS) entry which is preliminary data.</text>
</comment>
<dbReference type="AlphaFoldDB" id="A0A8S9P432"/>
<proteinExistence type="predicted"/>
<accession>A0A8S9P432</accession>
<evidence type="ECO:0000313" key="2">
    <source>
        <dbReference type="Proteomes" id="UP000712600"/>
    </source>
</evidence>
<dbReference type="Proteomes" id="UP000712600">
    <property type="component" value="Unassembled WGS sequence"/>
</dbReference>